<proteinExistence type="predicted"/>
<organism evidence="3">
    <name type="scientific">Phaeodactylum tricornutum</name>
    <name type="common">Diatom</name>
    <dbReference type="NCBI Taxonomy" id="2850"/>
    <lineage>
        <taxon>Eukaryota</taxon>
        <taxon>Sar</taxon>
        <taxon>Stramenopiles</taxon>
        <taxon>Ochrophyta</taxon>
        <taxon>Bacillariophyta</taxon>
        <taxon>Bacillariophyceae</taxon>
        <taxon>Bacillariophycidae</taxon>
        <taxon>Naviculales</taxon>
        <taxon>Phaeodactylaceae</taxon>
        <taxon>Phaeodactylum</taxon>
    </lineage>
</organism>
<reference evidence="3" key="1">
    <citation type="submission" date="2022-02" db="EMBL/GenBank/DDBJ databases">
        <authorList>
            <person name="Giguere J D."/>
        </authorList>
    </citation>
    <scope>NUCLEOTIDE SEQUENCE</scope>
    <source>
        <strain evidence="3">CCAP 1055/1</strain>
    </source>
</reference>
<dbReference type="PROSITE" id="PS50231">
    <property type="entry name" value="RICIN_B_LECTIN"/>
    <property type="match status" value="1"/>
</dbReference>
<dbReference type="SUPFAM" id="SSF50370">
    <property type="entry name" value="Ricin B-like lectins"/>
    <property type="match status" value="1"/>
</dbReference>
<evidence type="ECO:0000256" key="1">
    <source>
        <dbReference type="SAM" id="MobiDB-lite"/>
    </source>
</evidence>
<feature type="signal peptide" evidence="2">
    <location>
        <begin position="1"/>
        <end position="23"/>
    </location>
</feature>
<accession>A0A8J9TCI6</accession>
<gene>
    <name evidence="3" type="ORF">PTTT1_LOCUS22460</name>
</gene>
<evidence type="ECO:0000256" key="2">
    <source>
        <dbReference type="SAM" id="SignalP"/>
    </source>
</evidence>
<feature type="region of interest" description="Disordered" evidence="1">
    <location>
        <begin position="67"/>
        <end position="86"/>
    </location>
</feature>
<sequence>MIKRLSILATAFAILTGTAMFLGQENGGKDSTSFTVPEAAEDWKLSQDQQGRQLRLIRIRAIPFWRSPPAPTPPAPTPPAPVPSPVAPPPPVPVPVTPQTGAAGADTFRVKLYWETGYYWQFESYERKWCWKCMNGCTAGSSVEIVNCDNPSGDGGNPSYFRFIQGSGAVMIQEITSQLCIQRTGNLAISLEPCNSGLSRQLWTAGQNGQFAWGKKFEITPTDLPTQCITQRHHPQMWETVAIEPTDLARHSDTSYWNMY</sequence>
<dbReference type="Proteomes" id="UP000836788">
    <property type="component" value="Chromosome 18"/>
</dbReference>
<dbReference type="AlphaFoldDB" id="A0A8J9TCI6"/>
<feature type="chain" id="PRO_5035475431" description="Ricin B lectin domain-containing protein" evidence="2">
    <location>
        <begin position="24"/>
        <end position="260"/>
    </location>
</feature>
<evidence type="ECO:0000313" key="3">
    <source>
        <dbReference type="EMBL" id="CAG9283336.1"/>
    </source>
</evidence>
<protein>
    <recommendedName>
        <fullName evidence="4">Ricin B lectin domain-containing protein</fullName>
    </recommendedName>
</protein>
<keyword evidence="2" id="KW-0732">Signal</keyword>
<dbReference type="EMBL" id="OU594959">
    <property type="protein sequence ID" value="CAG9283336.1"/>
    <property type="molecule type" value="Genomic_DNA"/>
</dbReference>
<evidence type="ECO:0008006" key="4">
    <source>
        <dbReference type="Google" id="ProtNLM"/>
    </source>
</evidence>
<name>A0A8J9TCI6_PHATR</name>
<dbReference type="InterPro" id="IPR035992">
    <property type="entry name" value="Ricin_B-like_lectins"/>
</dbReference>